<keyword evidence="3" id="KW-1185">Reference proteome</keyword>
<gene>
    <name evidence="2" type="ORF">PIB30_018162</name>
</gene>
<sequence length="222" mass="24880">MIDATEYGHFWRREALKKREDVEELKRKYAQASESITNFIPSFVNQFEKAKERVDVAPFSGVSTIAHTKKIDSNQTRVYNTRSRARMAAEGSGPGRNLSMEIDEMKDKMECMVELQSRMETMLKTMGDMLNIHLGAHRAQITNTNTTSDTAAMNIPTAQGGIPIGGTVNGLNLNQFTMPVGEGYQPVDRVYTEVPAQVIDNATSSHTESGKDKVKEEWMEKI</sequence>
<accession>A0ABU6R876</accession>
<dbReference type="Proteomes" id="UP001341840">
    <property type="component" value="Unassembled WGS sequence"/>
</dbReference>
<organism evidence="2 3">
    <name type="scientific">Stylosanthes scabra</name>
    <dbReference type="NCBI Taxonomy" id="79078"/>
    <lineage>
        <taxon>Eukaryota</taxon>
        <taxon>Viridiplantae</taxon>
        <taxon>Streptophyta</taxon>
        <taxon>Embryophyta</taxon>
        <taxon>Tracheophyta</taxon>
        <taxon>Spermatophyta</taxon>
        <taxon>Magnoliopsida</taxon>
        <taxon>eudicotyledons</taxon>
        <taxon>Gunneridae</taxon>
        <taxon>Pentapetalae</taxon>
        <taxon>rosids</taxon>
        <taxon>fabids</taxon>
        <taxon>Fabales</taxon>
        <taxon>Fabaceae</taxon>
        <taxon>Papilionoideae</taxon>
        <taxon>50 kb inversion clade</taxon>
        <taxon>dalbergioids sensu lato</taxon>
        <taxon>Dalbergieae</taxon>
        <taxon>Pterocarpus clade</taxon>
        <taxon>Stylosanthes</taxon>
    </lineage>
</organism>
<evidence type="ECO:0000256" key="1">
    <source>
        <dbReference type="SAM" id="MobiDB-lite"/>
    </source>
</evidence>
<name>A0ABU6R876_9FABA</name>
<evidence type="ECO:0000313" key="2">
    <source>
        <dbReference type="EMBL" id="MED6120134.1"/>
    </source>
</evidence>
<proteinExistence type="predicted"/>
<dbReference type="EMBL" id="JASCZI010030262">
    <property type="protein sequence ID" value="MED6120134.1"/>
    <property type="molecule type" value="Genomic_DNA"/>
</dbReference>
<reference evidence="2 3" key="1">
    <citation type="journal article" date="2023" name="Plants (Basel)">
        <title>Bridging the Gap: Combining Genomics and Transcriptomics Approaches to Understand Stylosanthes scabra, an Orphan Legume from the Brazilian Caatinga.</title>
        <authorList>
            <person name="Ferreira-Neto J.R.C."/>
            <person name="da Silva M.D."/>
            <person name="Binneck E."/>
            <person name="de Melo N.F."/>
            <person name="da Silva R.H."/>
            <person name="de Melo A.L.T.M."/>
            <person name="Pandolfi V."/>
            <person name="Bustamante F.O."/>
            <person name="Brasileiro-Vidal A.C."/>
            <person name="Benko-Iseppon A.M."/>
        </authorList>
    </citation>
    <scope>NUCLEOTIDE SEQUENCE [LARGE SCALE GENOMIC DNA]</scope>
    <source>
        <tissue evidence="2">Leaves</tissue>
    </source>
</reference>
<protein>
    <submittedName>
        <fullName evidence="2">Uncharacterized protein</fullName>
    </submittedName>
</protein>
<feature type="region of interest" description="Disordered" evidence="1">
    <location>
        <begin position="201"/>
        <end position="222"/>
    </location>
</feature>
<comment type="caution">
    <text evidence="2">The sequence shown here is derived from an EMBL/GenBank/DDBJ whole genome shotgun (WGS) entry which is preliminary data.</text>
</comment>
<evidence type="ECO:0000313" key="3">
    <source>
        <dbReference type="Proteomes" id="UP001341840"/>
    </source>
</evidence>
<feature type="compositionally biased region" description="Basic and acidic residues" evidence="1">
    <location>
        <begin position="208"/>
        <end position="222"/>
    </location>
</feature>